<dbReference type="Gene3D" id="3.40.50.720">
    <property type="entry name" value="NAD(P)-binding Rossmann-like Domain"/>
    <property type="match status" value="1"/>
</dbReference>
<organism evidence="2 3">
    <name type="scientific">Silvimonas terrae</name>
    <dbReference type="NCBI Taxonomy" id="300266"/>
    <lineage>
        <taxon>Bacteria</taxon>
        <taxon>Pseudomonadati</taxon>
        <taxon>Pseudomonadota</taxon>
        <taxon>Betaproteobacteria</taxon>
        <taxon>Neisseriales</taxon>
        <taxon>Chitinibacteraceae</taxon>
        <taxon>Silvimonas</taxon>
    </lineage>
</organism>
<evidence type="ECO:0000259" key="1">
    <source>
        <dbReference type="Pfam" id="PF01370"/>
    </source>
</evidence>
<evidence type="ECO:0000313" key="3">
    <source>
        <dbReference type="Proteomes" id="UP000543030"/>
    </source>
</evidence>
<reference evidence="2 3" key="1">
    <citation type="submission" date="2020-08" db="EMBL/GenBank/DDBJ databases">
        <title>Genomic Encyclopedia of Type Strains, Phase IV (KMG-IV): sequencing the most valuable type-strain genomes for metagenomic binning, comparative biology and taxonomic classification.</title>
        <authorList>
            <person name="Goeker M."/>
        </authorList>
    </citation>
    <scope>NUCLEOTIDE SEQUENCE [LARGE SCALE GENOMIC DNA]</scope>
    <source>
        <strain evidence="2 3">DSM 18233</strain>
    </source>
</reference>
<dbReference type="GO" id="GO:0004029">
    <property type="term" value="F:aldehyde dehydrogenase (NAD+) activity"/>
    <property type="evidence" value="ECO:0007669"/>
    <property type="project" value="TreeGrafter"/>
</dbReference>
<gene>
    <name evidence="2" type="ORF">HNQ50_003538</name>
</gene>
<dbReference type="Pfam" id="PF01370">
    <property type="entry name" value="Epimerase"/>
    <property type="match status" value="1"/>
</dbReference>
<evidence type="ECO:0000313" key="2">
    <source>
        <dbReference type="EMBL" id="MBB5192784.1"/>
    </source>
</evidence>
<dbReference type="SUPFAM" id="SSF51735">
    <property type="entry name" value="NAD(P)-binding Rossmann-fold domains"/>
    <property type="match status" value="1"/>
</dbReference>
<dbReference type="PANTHER" id="PTHR48079">
    <property type="entry name" value="PROTEIN YEEZ"/>
    <property type="match status" value="1"/>
</dbReference>
<dbReference type="Proteomes" id="UP000543030">
    <property type="component" value="Unassembled WGS sequence"/>
</dbReference>
<dbReference type="EMBL" id="JACHHN010000008">
    <property type="protein sequence ID" value="MBB5192784.1"/>
    <property type="molecule type" value="Genomic_DNA"/>
</dbReference>
<accession>A0A840RJM1</accession>
<dbReference type="RefSeq" id="WP_246428770.1">
    <property type="nucleotide sequence ID" value="NZ_JACHHN010000008.1"/>
</dbReference>
<proteinExistence type="predicted"/>
<sequence length="322" mass="36137">MDIVKSFQINQVLPINKNRSRQRIKPRLLIAGCGDVVTRALPWLLQRFRVFVLCRRPEVADRLRALGAVPVLADLDHPATLTRLAGLGAALIHSVPPDASGEVDSRTRKLLNALQKRPPRSNRASILTYPPRPAVYISTTGVYGNAAGQWLDESSGARPDSARARRRASAEQQLRGWARRTQRPLAILRAPGIYAAGRLPTERISRGDPVLHQEEDSWSNHIHADDLARAIGIALFRGRPLRTYNVVDDAPSRMGDWFDEVADACHLPRPPRITREQAQVKLSPAILSYLGESRRLRNTRLKQELRVRLRWPTTASFFASSF</sequence>
<feature type="domain" description="NAD-dependent epimerase/dehydratase" evidence="1">
    <location>
        <begin position="128"/>
        <end position="246"/>
    </location>
</feature>
<dbReference type="InterPro" id="IPR001509">
    <property type="entry name" value="Epimerase_deHydtase"/>
</dbReference>
<dbReference type="PANTHER" id="PTHR48079:SF6">
    <property type="entry name" value="NAD(P)-BINDING DOMAIN-CONTAINING PROTEIN-RELATED"/>
    <property type="match status" value="1"/>
</dbReference>
<dbReference type="InterPro" id="IPR051783">
    <property type="entry name" value="NAD(P)-dependent_oxidoreduct"/>
</dbReference>
<comment type="caution">
    <text evidence="2">The sequence shown here is derived from an EMBL/GenBank/DDBJ whole genome shotgun (WGS) entry which is preliminary data.</text>
</comment>
<dbReference type="AlphaFoldDB" id="A0A840RJM1"/>
<dbReference type="InterPro" id="IPR036291">
    <property type="entry name" value="NAD(P)-bd_dom_sf"/>
</dbReference>
<name>A0A840RJM1_9NEIS</name>
<protein>
    <submittedName>
        <fullName evidence="2">Nucleoside-diphosphate-sugar epimerase</fullName>
    </submittedName>
</protein>
<dbReference type="GO" id="GO:0005737">
    <property type="term" value="C:cytoplasm"/>
    <property type="evidence" value="ECO:0007669"/>
    <property type="project" value="TreeGrafter"/>
</dbReference>
<keyword evidence="3" id="KW-1185">Reference proteome</keyword>